<dbReference type="SUPFAM" id="SSF81321">
    <property type="entry name" value="Family A G protein-coupled receptor-like"/>
    <property type="match status" value="1"/>
</dbReference>
<keyword evidence="6" id="KW-0325">Glycoprotein</keyword>
<reference evidence="9" key="2">
    <citation type="submission" date="2004-02" db="EMBL/GenBank/DDBJ databases">
        <authorList>
            <consortium name="Genoscope"/>
            <consortium name="Whitehead Institute Centre for Genome Research"/>
        </authorList>
    </citation>
    <scope>NUCLEOTIDE SEQUENCE</scope>
</reference>
<dbReference type="AlphaFoldDB" id="Q4SWR8"/>
<keyword evidence="5" id="KW-1015">Disulfide bond</keyword>
<gene>
    <name evidence="9" type="ORF">GSTENG00011342001</name>
</gene>
<dbReference type="GO" id="GO:0004930">
    <property type="term" value="F:G protein-coupled receptor activity"/>
    <property type="evidence" value="ECO:0007669"/>
    <property type="project" value="InterPro"/>
</dbReference>
<proteinExistence type="predicted"/>
<evidence type="ECO:0000313" key="9">
    <source>
        <dbReference type="EMBL" id="CAF94914.1"/>
    </source>
</evidence>
<dbReference type="GO" id="GO:0007601">
    <property type="term" value="P:visual perception"/>
    <property type="evidence" value="ECO:0007669"/>
    <property type="project" value="InterPro"/>
</dbReference>
<feature type="region of interest" description="Disordered" evidence="7">
    <location>
        <begin position="18"/>
        <end position="43"/>
    </location>
</feature>
<evidence type="ECO:0000256" key="1">
    <source>
        <dbReference type="ARBA" id="ARBA00004370"/>
    </source>
</evidence>
<evidence type="ECO:0000256" key="6">
    <source>
        <dbReference type="ARBA" id="ARBA00023180"/>
    </source>
</evidence>
<evidence type="ECO:0000256" key="4">
    <source>
        <dbReference type="ARBA" id="ARBA00023136"/>
    </source>
</evidence>
<feature type="transmembrane region" description="Helical" evidence="8">
    <location>
        <begin position="83"/>
        <end position="104"/>
    </location>
</feature>
<evidence type="ECO:0000256" key="8">
    <source>
        <dbReference type="SAM" id="Phobius"/>
    </source>
</evidence>
<keyword evidence="2 8" id="KW-0812">Transmembrane</keyword>
<dbReference type="Gene3D" id="1.20.1070.10">
    <property type="entry name" value="Rhodopsin 7-helix transmembrane proteins"/>
    <property type="match status" value="1"/>
</dbReference>
<keyword evidence="4 8" id="KW-0472">Membrane</keyword>
<reference evidence="9" key="1">
    <citation type="journal article" date="2004" name="Nature">
        <title>Genome duplication in the teleost fish Tetraodon nigroviridis reveals the early vertebrate proto-karyotype.</title>
        <authorList>
            <person name="Jaillon O."/>
            <person name="Aury J.-M."/>
            <person name="Brunet F."/>
            <person name="Petit J.-L."/>
            <person name="Stange-Thomann N."/>
            <person name="Mauceli E."/>
            <person name="Bouneau L."/>
            <person name="Fischer C."/>
            <person name="Ozouf-Costaz C."/>
            <person name="Bernot A."/>
            <person name="Nicaud S."/>
            <person name="Jaffe D."/>
            <person name="Fisher S."/>
            <person name="Lutfalla G."/>
            <person name="Dossat C."/>
            <person name="Segurens B."/>
            <person name="Dasilva C."/>
            <person name="Salanoubat M."/>
            <person name="Levy M."/>
            <person name="Boudet N."/>
            <person name="Castellano S."/>
            <person name="Anthouard V."/>
            <person name="Jubin C."/>
            <person name="Castelli V."/>
            <person name="Katinka M."/>
            <person name="Vacherie B."/>
            <person name="Biemont C."/>
            <person name="Skalli Z."/>
            <person name="Cattolico L."/>
            <person name="Poulain J."/>
            <person name="De Berardinis V."/>
            <person name="Cruaud C."/>
            <person name="Duprat S."/>
            <person name="Brottier P."/>
            <person name="Coutanceau J.-P."/>
            <person name="Gouzy J."/>
            <person name="Parra G."/>
            <person name="Lardier G."/>
            <person name="Chapple C."/>
            <person name="McKernan K.J."/>
            <person name="McEwan P."/>
            <person name="Bosak S."/>
            <person name="Kellis M."/>
            <person name="Volff J.-N."/>
            <person name="Guigo R."/>
            <person name="Zody M.C."/>
            <person name="Mesirov J."/>
            <person name="Lindblad-Toh K."/>
            <person name="Birren B."/>
            <person name="Nusbaum C."/>
            <person name="Kahn D."/>
            <person name="Robinson-Rechavi M."/>
            <person name="Laudet V."/>
            <person name="Schachter V."/>
            <person name="Quetier F."/>
            <person name="Saurin W."/>
            <person name="Scarpelli C."/>
            <person name="Wincker P."/>
            <person name="Lander E.S."/>
            <person name="Weissenbach J."/>
            <person name="Roest Crollius H."/>
        </authorList>
    </citation>
    <scope>NUCLEOTIDE SEQUENCE [LARGE SCALE GENOMIC DNA]</scope>
</reference>
<dbReference type="PROSITE" id="PS00237">
    <property type="entry name" value="G_PROTEIN_RECEP_F1_1"/>
    <property type="match status" value="1"/>
</dbReference>
<feature type="compositionally biased region" description="Basic residues" evidence="7">
    <location>
        <begin position="30"/>
        <end position="40"/>
    </location>
</feature>
<name>Q4SWR8_TETNG</name>
<dbReference type="KEGG" id="tng:GSTEN00011342G001"/>
<keyword evidence="3 8" id="KW-1133">Transmembrane helix</keyword>
<evidence type="ECO:0000256" key="3">
    <source>
        <dbReference type="ARBA" id="ARBA00022989"/>
    </source>
</evidence>
<dbReference type="InterPro" id="IPR002962">
    <property type="entry name" value="Peropsin"/>
</dbReference>
<dbReference type="PRINTS" id="PR01244">
    <property type="entry name" value="PEROPSIN"/>
</dbReference>
<dbReference type="EMBL" id="CAAE01013542">
    <property type="protein sequence ID" value="CAF94914.1"/>
    <property type="molecule type" value="Genomic_DNA"/>
</dbReference>
<comment type="caution">
    <text evidence="9">The sequence shown here is derived from an EMBL/GenBank/DDBJ whole genome shotgun (WGS) entry which is preliminary data.</text>
</comment>
<dbReference type="OrthoDB" id="2105199at2759"/>
<dbReference type="InterPro" id="IPR000276">
    <property type="entry name" value="GPCR_Rhodpsn"/>
</dbReference>
<organism evidence="9">
    <name type="scientific">Tetraodon nigroviridis</name>
    <name type="common">Spotted green pufferfish</name>
    <name type="synonym">Chelonodon nigroviridis</name>
    <dbReference type="NCBI Taxonomy" id="99883"/>
    <lineage>
        <taxon>Eukaryota</taxon>
        <taxon>Metazoa</taxon>
        <taxon>Chordata</taxon>
        <taxon>Craniata</taxon>
        <taxon>Vertebrata</taxon>
        <taxon>Euteleostomi</taxon>
        <taxon>Actinopterygii</taxon>
        <taxon>Neopterygii</taxon>
        <taxon>Teleostei</taxon>
        <taxon>Neoteleostei</taxon>
        <taxon>Acanthomorphata</taxon>
        <taxon>Eupercaria</taxon>
        <taxon>Tetraodontiformes</taxon>
        <taxon>Tetradontoidea</taxon>
        <taxon>Tetraodontidae</taxon>
        <taxon>Tetraodon</taxon>
    </lineage>
</organism>
<evidence type="ECO:0000256" key="7">
    <source>
        <dbReference type="SAM" id="MobiDB-lite"/>
    </source>
</evidence>
<sequence length="158" mass="17732">MAAGNLATLVVSEAGCSPRCHQPPDVQSKSLKKGDHRGRSRPAIEERHVSEVGCIPRNRPLALEHDPWRILCGRGGADAQDMIYAALNIFFGMASIGLLTVVAIDRYLTICRPDIGISSFWYYVRHDYPREMFTDYIPDNQHCKTNASLTVKRIYILS</sequence>
<protein>
    <submittedName>
        <fullName evidence="9">(spotted green pufferfish) hypothetical protein</fullName>
    </submittedName>
</protein>
<evidence type="ECO:0000256" key="5">
    <source>
        <dbReference type="ARBA" id="ARBA00023157"/>
    </source>
</evidence>
<comment type="subcellular location">
    <subcellularLocation>
        <location evidence="1">Membrane</location>
    </subcellularLocation>
</comment>
<accession>Q4SWR8</accession>
<evidence type="ECO:0000256" key="2">
    <source>
        <dbReference type="ARBA" id="ARBA00022692"/>
    </source>
</evidence>
<dbReference type="GO" id="GO:0016020">
    <property type="term" value="C:membrane"/>
    <property type="evidence" value="ECO:0007669"/>
    <property type="project" value="UniProtKB-SubCell"/>
</dbReference>